<evidence type="ECO:0000259" key="2">
    <source>
        <dbReference type="Pfam" id="PF26129"/>
    </source>
</evidence>
<gene>
    <name evidence="3" type="ORF">FSP39_016411</name>
</gene>
<dbReference type="FunFam" id="2.10.25.10:FF:000001">
    <property type="entry name" value="Tenascin C"/>
    <property type="match status" value="1"/>
</dbReference>
<dbReference type="InterPro" id="IPR058727">
    <property type="entry name" value="Helical_Vwde"/>
</dbReference>
<evidence type="ECO:0000313" key="3">
    <source>
        <dbReference type="EMBL" id="KAK3084619.1"/>
    </source>
</evidence>
<dbReference type="Proteomes" id="UP001186944">
    <property type="component" value="Unassembled WGS sequence"/>
</dbReference>
<sequence length="477" mass="54117">MFVPRNSSKCTNDIKAKNSFFCAYQITNKEWNKTVKVKFEVGETGSYEINNPDGLRVGFKTQERKLMGNKHWGNYITDETHVQVQIEVTRCNFRSRSKPRCVCAIGIRAGNDLFVIDRCPSRRLLIGFKSCGDNVLDARKITEFQYKVYFPTGMYVEILLDDNLFGERVKTMNVDIHPSLKNDNNINGLCGPMNKHKDVQRSIQEEQDEVWTMQKAKKYCESFMMKSVTFNVCKDIPNTRPDVSLENCALDIMLTNSTDWSDLTRRSMRMACMNEITYNNTIAEKRQNEAQSLAEKIRAISCPGDCSGHGICRKGQCACDVGFGAEDCSKDLSVPPLTYGVNVDDGGICDIAECPAAFVEGDGFLNSKDLKCKLQFFKANMNNSLTLLHHIVVNGEHDSLAEVHCPLPTIFKRSITYNDDSFVHGYLISISNNNRNYSSSHPLYFLDGRCQDTISIRGQLGFIVKVEIVYMLFEQYL</sequence>
<accession>A0AA88XFZ4</accession>
<reference evidence="3" key="1">
    <citation type="submission" date="2019-08" db="EMBL/GenBank/DDBJ databases">
        <title>The improved chromosome-level genome for the pearl oyster Pinctada fucata martensii using PacBio sequencing and Hi-C.</title>
        <authorList>
            <person name="Zheng Z."/>
        </authorList>
    </citation>
    <scope>NUCLEOTIDE SEQUENCE</scope>
    <source>
        <strain evidence="3">ZZ-2019</strain>
        <tissue evidence="3">Adductor muscle</tissue>
    </source>
</reference>
<dbReference type="EMBL" id="VSWD01000013">
    <property type="protein sequence ID" value="KAK3084619.1"/>
    <property type="molecule type" value="Genomic_DNA"/>
</dbReference>
<protein>
    <recommendedName>
        <fullName evidence="2">Vwde helical domain-containing protein</fullName>
    </recommendedName>
</protein>
<feature type="domain" description="Vwde helical" evidence="2">
    <location>
        <begin position="210"/>
        <end position="292"/>
    </location>
</feature>
<keyword evidence="4" id="KW-1185">Reference proteome</keyword>
<evidence type="ECO:0000313" key="4">
    <source>
        <dbReference type="Proteomes" id="UP001186944"/>
    </source>
</evidence>
<evidence type="ECO:0000256" key="1">
    <source>
        <dbReference type="ARBA" id="ARBA00023180"/>
    </source>
</evidence>
<dbReference type="Gene3D" id="2.10.25.10">
    <property type="entry name" value="Laminin"/>
    <property type="match status" value="1"/>
</dbReference>
<proteinExistence type="predicted"/>
<dbReference type="Pfam" id="PF23106">
    <property type="entry name" value="EGF_Teneurin"/>
    <property type="match status" value="1"/>
</dbReference>
<name>A0AA88XFZ4_PINIB</name>
<dbReference type="Pfam" id="PF26129">
    <property type="entry name" value="Vwde"/>
    <property type="match status" value="1"/>
</dbReference>
<dbReference type="AlphaFoldDB" id="A0AA88XFZ4"/>
<organism evidence="3 4">
    <name type="scientific">Pinctada imbricata</name>
    <name type="common">Atlantic pearl-oyster</name>
    <name type="synonym">Pinctada martensii</name>
    <dbReference type="NCBI Taxonomy" id="66713"/>
    <lineage>
        <taxon>Eukaryota</taxon>
        <taxon>Metazoa</taxon>
        <taxon>Spiralia</taxon>
        <taxon>Lophotrochozoa</taxon>
        <taxon>Mollusca</taxon>
        <taxon>Bivalvia</taxon>
        <taxon>Autobranchia</taxon>
        <taxon>Pteriomorphia</taxon>
        <taxon>Pterioida</taxon>
        <taxon>Pterioidea</taxon>
        <taxon>Pteriidae</taxon>
        <taxon>Pinctada</taxon>
    </lineage>
</organism>
<comment type="caution">
    <text evidence="3">The sequence shown here is derived from an EMBL/GenBank/DDBJ whole genome shotgun (WGS) entry which is preliminary data.</text>
</comment>
<keyword evidence="1" id="KW-0325">Glycoprotein</keyword>